<dbReference type="PROSITE" id="PS50082">
    <property type="entry name" value="WD_REPEATS_2"/>
    <property type="match status" value="3"/>
</dbReference>
<keyword evidence="3 6" id="KW-0853">WD repeat</keyword>
<feature type="repeat" description="WD" evidence="6">
    <location>
        <begin position="103"/>
        <end position="136"/>
    </location>
</feature>
<dbReference type="SMART" id="SM00320">
    <property type="entry name" value="WD40"/>
    <property type="match status" value="7"/>
</dbReference>
<organism evidence="7 8">
    <name type="scientific">Alectoria fallacina</name>
    <dbReference type="NCBI Taxonomy" id="1903189"/>
    <lineage>
        <taxon>Eukaryota</taxon>
        <taxon>Fungi</taxon>
        <taxon>Dikarya</taxon>
        <taxon>Ascomycota</taxon>
        <taxon>Pezizomycotina</taxon>
        <taxon>Lecanoromycetes</taxon>
        <taxon>OSLEUM clade</taxon>
        <taxon>Lecanoromycetidae</taxon>
        <taxon>Lecanorales</taxon>
        <taxon>Lecanorineae</taxon>
        <taxon>Parmeliaceae</taxon>
        <taxon>Alectoria</taxon>
    </lineage>
</organism>
<proteinExistence type="inferred from homology"/>
<feature type="repeat" description="WD" evidence="6">
    <location>
        <begin position="61"/>
        <end position="102"/>
    </location>
</feature>
<comment type="subcellular location">
    <subcellularLocation>
        <location evidence="1">Cytoplasm</location>
    </subcellularLocation>
</comment>
<evidence type="ECO:0000256" key="4">
    <source>
        <dbReference type="ARBA" id="ARBA00022737"/>
    </source>
</evidence>
<evidence type="ECO:0000256" key="5">
    <source>
        <dbReference type="ARBA" id="ARBA00038145"/>
    </source>
</evidence>
<name>A0A8H3PJ33_9LECA</name>
<evidence type="ECO:0008006" key="9">
    <source>
        <dbReference type="Google" id="ProtNLM"/>
    </source>
</evidence>
<evidence type="ECO:0000313" key="7">
    <source>
        <dbReference type="EMBL" id="CAF9941494.1"/>
    </source>
</evidence>
<dbReference type="PRINTS" id="PR00320">
    <property type="entry name" value="GPROTEINBRPT"/>
</dbReference>
<keyword evidence="8" id="KW-1185">Reference proteome</keyword>
<dbReference type="GO" id="GO:0005737">
    <property type="term" value="C:cytoplasm"/>
    <property type="evidence" value="ECO:0007669"/>
    <property type="project" value="UniProtKB-SubCell"/>
</dbReference>
<reference evidence="7" key="1">
    <citation type="submission" date="2021-03" db="EMBL/GenBank/DDBJ databases">
        <authorList>
            <person name="Tagirdzhanova G."/>
        </authorList>
    </citation>
    <scope>NUCLEOTIDE SEQUENCE</scope>
</reference>
<dbReference type="SUPFAM" id="SSF50978">
    <property type="entry name" value="WD40 repeat-like"/>
    <property type="match status" value="1"/>
</dbReference>
<dbReference type="PANTHER" id="PTHR22842:SF3">
    <property type="entry name" value="WD REPEAT DOMAIN-CONTAINING PROTEIN 83"/>
    <property type="match status" value="1"/>
</dbReference>
<comment type="caution">
    <text evidence="7">The sequence shown here is derived from an EMBL/GenBank/DDBJ whole genome shotgun (WGS) entry which is preliminary data.</text>
</comment>
<dbReference type="GO" id="GO:0071013">
    <property type="term" value="C:catalytic step 2 spliceosome"/>
    <property type="evidence" value="ECO:0007669"/>
    <property type="project" value="TreeGrafter"/>
</dbReference>
<feature type="repeat" description="WD" evidence="6">
    <location>
        <begin position="11"/>
        <end position="44"/>
    </location>
</feature>
<dbReference type="InterPro" id="IPR015943">
    <property type="entry name" value="WD40/YVTN_repeat-like_dom_sf"/>
</dbReference>
<accession>A0A8H3PJ33</accession>
<dbReference type="GO" id="GO:0000398">
    <property type="term" value="P:mRNA splicing, via spliceosome"/>
    <property type="evidence" value="ECO:0007669"/>
    <property type="project" value="TreeGrafter"/>
</dbReference>
<dbReference type="EMBL" id="CAJPDR010000663">
    <property type="protein sequence ID" value="CAF9941494.1"/>
    <property type="molecule type" value="Genomic_DNA"/>
</dbReference>
<dbReference type="CDD" id="cd00200">
    <property type="entry name" value="WD40"/>
    <property type="match status" value="1"/>
</dbReference>
<gene>
    <name evidence="7" type="ORF">ALECFALPRED_009163</name>
</gene>
<evidence type="ECO:0000256" key="3">
    <source>
        <dbReference type="ARBA" id="ARBA00022574"/>
    </source>
</evidence>
<evidence type="ECO:0000256" key="6">
    <source>
        <dbReference type="PROSITE-ProRule" id="PRU00221"/>
    </source>
</evidence>
<dbReference type="PANTHER" id="PTHR22842">
    <property type="entry name" value="WD40 REPEAT PROTEIN"/>
    <property type="match status" value="1"/>
</dbReference>
<keyword evidence="4" id="KW-0677">Repeat</keyword>
<dbReference type="Proteomes" id="UP000664203">
    <property type="component" value="Unassembled WGS sequence"/>
</dbReference>
<evidence type="ECO:0000256" key="1">
    <source>
        <dbReference type="ARBA" id="ARBA00004496"/>
    </source>
</evidence>
<dbReference type="Gene3D" id="2.130.10.10">
    <property type="entry name" value="YVTN repeat-like/Quinoprotein amine dehydrogenase"/>
    <property type="match status" value="1"/>
</dbReference>
<dbReference type="InterPro" id="IPR001680">
    <property type="entry name" value="WD40_rpt"/>
</dbReference>
<dbReference type="OrthoDB" id="1068471at2759"/>
<dbReference type="PROSITE" id="PS51257">
    <property type="entry name" value="PROKAR_LIPOPROTEIN"/>
    <property type="match status" value="1"/>
</dbReference>
<dbReference type="InterPro" id="IPR036322">
    <property type="entry name" value="WD40_repeat_dom_sf"/>
</dbReference>
<evidence type="ECO:0000313" key="8">
    <source>
        <dbReference type="Proteomes" id="UP000664203"/>
    </source>
</evidence>
<evidence type="ECO:0000256" key="2">
    <source>
        <dbReference type="ARBA" id="ARBA00022490"/>
    </source>
</evidence>
<dbReference type="InterPro" id="IPR020472">
    <property type="entry name" value="WD40_PAC1"/>
</dbReference>
<dbReference type="Pfam" id="PF00400">
    <property type="entry name" value="WD40"/>
    <property type="match status" value="4"/>
</dbReference>
<sequence length="308" mass="33174">MKFPNRQVTTLSGHSGAIHAVVYSCGTGQYILTGSSDRSVHLYNPSKASSSTPKSGLIQAYSAHGYEVLDLAVTDDNARFASVGGDKQVFLWDVATARTLKRWSGHFGRVNCVDFGGEGGSVVVSGSYDATVRLWDCKSLSTKPIQVLEEARDSVTTLQVVGHEIVTGSVDGRMRVYDLRMGMIFVDVIGQPITSIQETRDGNAILVSTLDSTIRLVDKCNGQLLQSYKNHTNKDYRIRSCLGMADSVVISGSENGKLYAWDLLEGKVIEMLEAHGGKVASAVACNGLKKEWASAGVDGTVSVWAMPE</sequence>
<dbReference type="AlphaFoldDB" id="A0A8H3PJ33"/>
<dbReference type="PROSITE" id="PS50294">
    <property type="entry name" value="WD_REPEATS_REGION"/>
    <property type="match status" value="2"/>
</dbReference>
<keyword evidence="2" id="KW-0963">Cytoplasm</keyword>
<dbReference type="InterPro" id="IPR051980">
    <property type="entry name" value="WD_repeat_MORG1"/>
</dbReference>
<protein>
    <recommendedName>
        <fullName evidence="9">WD40 repeat-like protein</fullName>
    </recommendedName>
</protein>
<comment type="similarity">
    <text evidence="5">Belongs to the WD repeat MORG1 family.</text>
</comment>